<evidence type="ECO:0000259" key="9">
    <source>
        <dbReference type="Pfam" id="PF06750"/>
    </source>
</evidence>
<feature type="transmembrane region" description="Helical" evidence="7">
    <location>
        <begin position="86"/>
        <end position="103"/>
    </location>
</feature>
<dbReference type="InterPro" id="IPR000045">
    <property type="entry name" value="Prepilin_IV_endopep_pep"/>
</dbReference>
<feature type="domain" description="Prepilin type IV endopeptidase peptidase" evidence="8">
    <location>
        <begin position="92"/>
        <end position="202"/>
    </location>
</feature>
<sequence length="241" mass="27303">MFLAWGSYLNSLGYRLLHLNSFFQRRSFCPSCKKIIAWYDNLPIVSWFNLRGQCRSCKQPISWLYPFIEIISTLLFALLYNYTEAHYFPAYFIFFSALIVTIRTDLDQMLISRYVTLYLVPIAYLATVYNQLPLSCSMAIIGSLFGYFLLWCAKTISKALLGQDGMGQGDLELLAMIGAFTGPLGCWVALTIGSFLGTIITLIIMAIRQQRIVKIPFGPYLAAGAIFFVLLQPACISYFSI</sequence>
<dbReference type="GO" id="GO:0004190">
    <property type="term" value="F:aspartic-type endopeptidase activity"/>
    <property type="evidence" value="ECO:0007669"/>
    <property type="project" value="InterPro"/>
</dbReference>
<dbReference type="Gene3D" id="1.20.120.1220">
    <property type="match status" value="1"/>
</dbReference>
<feature type="transmembrane region" description="Helical" evidence="7">
    <location>
        <begin position="61"/>
        <end position="80"/>
    </location>
</feature>
<name>A0A345ZB71_9BACT</name>
<evidence type="ECO:0000256" key="5">
    <source>
        <dbReference type="ARBA" id="ARBA00022989"/>
    </source>
</evidence>
<dbReference type="Pfam" id="PF06750">
    <property type="entry name" value="A24_N_bact"/>
    <property type="match status" value="1"/>
</dbReference>
<organism evidence="10 11">
    <name type="scientific">Candidatus Chromulinivorax destructor</name>
    <dbReference type="NCBI Taxonomy" id="2066483"/>
    <lineage>
        <taxon>Bacteria</taxon>
        <taxon>Candidatus Babelota</taxon>
        <taxon>Candidatus Babeliae</taxon>
        <taxon>Candidatus Babeliales</taxon>
        <taxon>Candidatus Chromulinivoraceae</taxon>
        <taxon>Candidatus Chromulinivorax</taxon>
    </lineage>
</organism>
<dbReference type="PANTHER" id="PTHR30487:SF0">
    <property type="entry name" value="PREPILIN LEADER PEPTIDASE_N-METHYLTRANSFERASE-RELATED"/>
    <property type="match status" value="1"/>
</dbReference>
<evidence type="ECO:0000256" key="2">
    <source>
        <dbReference type="ARBA" id="ARBA00005801"/>
    </source>
</evidence>
<proteinExistence type="inferred from homology"/>
<dbReference type="KEGG" id="cdes:C0J27_02145"/>
<dbReference type="AlphaFoldDB" id="A0A345ZB71"/>
<evidence type="ECO:0000256" key="6">
    <source>
        <dbReference type="ARBA" id="ARBA00023136"/>
    </source>
</evidence>
<comment type="similarity">
    <text evidence="2">Belongs to the peptidase A24 family.</text>
</comment>
<feature type="domain" description="Prepilin peptidase A24 N-terminal" evidence="9">
    <location>
        <begin position="3"/>
        <end position="80"/>
    </location>
</feature>
<dbReference type="GO" id="GO:0006465">
    <property type="term" value="P:signal peptide processing"/>
    <property type="evidence" value="ECO:0007669"/>
    <property type="project" value="TreeGrafter"/>
</dbReference>
<evidence type="ECO:0008006" key="12">
    <source>
        <dbReference type="Google" id="ProtNLM"/>
    </source>
</evidence>
<keyword evidence="4 7" id="KW-0812">Transmembrane</keyword>
<protein>
    <recommendedName>
        <fullName evidence="12">Prepilin peptidase</fullName>
    </recommendedName>
</protein>
<dbReference type="OrthoDB" id="9789291at2"/>
<keyword evidence="11" id="KW-1185">Reference proteome</keyword>
<dbReference type="Pfam" id="PF01478">
    <property type="entry name" value="Peptidase_A24"/>
    <property type="match status" value="1"/>
</dbReference>
<dbReference type="PANTHER" id="PTHR30487">
    <property type="entry name" value="TYPE 4 PREPILIN-LIKE PROTEINS LEADER PEPTIDE-PROCESSING ENZYME"/>
    <property type="match status" value="1"/>
</dbReference>
<keyword evidence="3" id="KW-1003">Cell membrane</keyword>
<evidence type="ECO:0000313" key="11">
    <source>
        <dbReference type="Proteomes" id="UP000254834"/>
    </source>
</evidence>
<feature type="transmembrane region" description="Helical" evidence="7">
    <location>
        <begin position="174"/>
        <end position="207"/>
    </location>
</feature>
<evidence type="ECO:0000256" key="7">
    <source>
        <dbReference type="SAM" id="Phobius"/>
    </source>
</evidence>
<dbReference type="InterPro" id="IPR050882">
    <property type="entry name" value="Prepilin_peptidase/N-MTase"/>
</dbReference>
<evidence type="ECO:0000259" key="8">
    <source>
        <dbReference type="Pfam" id="PF01478"/>
    </source>
</evidence>
<dbReference type="Proteomes" id="UP000254834">
    <property type="component" value="Chromosome"/>
</dbReference>
<keyword evidence="6 7" id="KW-0472">Membrane</keyword>
<evidence type="ECO:0000256" key="4">
    <source>
        <dbReference type="ARBA" id="ARBA00022692"/>
    </source>
</evidence>
<accession>A0A345ZB71</accession>
<feature type="transmembrane region" description="Helical" evidence="7">
    <location>
        <begin position="132"/>
        <end position="153"/>
    </location>
</feature>
<keyword evidence="5 7" id="KW-1133">Transmembrane helix</keyword>
<dbReference type="InterPro" id="IPR010627">
    <property type="entry name" value="Prepilin_pept_A24_N"/>
</dbReference>
<evidence type="ECO:0000256" key="1">
    <source>
        <dbReference type="ARBA" id="ARBA00004651"/>
    </source>
</evidence>
<dbReference type="GO" id="GO:0005886">
    <property type="term" value="C:plasma membrane"/>
    <property type="evidence" value="ECO:0007669"/>
    <property type="project" value="UniProtKB-SubCell"/>
</dbReference>
<evidence type="ECO:0000256" key="3">
    <source>
        <dbReference type="ARBA" id="ARBA00022475"/>
    </source>
</evidence>
<comment type="subcellular location">
    <subcellularLocation>
        <location evidence="1">Cell membrane</location>
        <topology evidence="1">Multi-pass membrane protein</topology>
    </subcellularLocation>
</comment>
<feature type="transmembrane region" description="Helical" evidence="7">
    <location>
        <begin position="110"/>
        <end position="126"/>
    </location>
</feature>
<feature type="transmembrane region" description="Helical" evidence="7">
    <location>
        <begin position="219"/>
        <end position="239"/>
    </location>
</feature>
<gene>
    <name evidence="10" type="ORF">C0J27_02145</name>
</gene>
<dbReference type="EMBL" id="CP025544">
    <property type="protein sequence ID" value="AXK60538.1"/>
    <property type="molecule type" value="Genomic_DNA"/>
</dbReference>
<reference evidence="10 11" key="1">
    <citation type="submission" date="2017-12" db="EMBL/GenBank/DDBJ databases">
        <title>Chromulinavorax destructans is a abundant pathogen of dominant heterotrophic picoflagllates.</title>
        <authorList>
            <person name="Deeg C.M."/>
            <person name="Zimmer M."/>
            <person name="Suttle C.A."/>
        </authorList>
    </citation>
    <scope>NUCLEOTIDE SEQUENCE [LARGE SCALE GENOMIC DNA]</scope>
    <source>
        <strain evidence="10 11">SeV1</strain>
    </source>
</reference>
<evidence type="ECO:0000313" key="10">
    <source>
        <dbReference type="EMBL" id="AXK60538.1"/>
    </source>
</evidence>